<dbReference type="EMBL" id="JAPMOS010000018">
    <property type="protein sequence ID" value="KAJ4459542.1"/>
    <property type="molecule type" value="Genomic_DNA"/>
</dbReference>
<evidence type="ECO:0008006" key="3">
    <source>
        <dbReference type="Google" id="ProtNLM"/>
    </source>
</evidence>
<evidence type="ECO:0000313" key="2">
    <source>
        <dbReference type="Proteomes" id="UP001141327"/>
    </source>
</evidence>
<name>A0ABQ8UPA4_9EUKA</name>
<organism evidence="1 2">
    <name type="scientific">Paratrimastix pyriformis</name>
    <dbReference type="NCBI Taxonomy" id="342808"/>
    <lineage>
        <taxon>Eukaryota</taxon>
        <taxon>Metamonada</taxon>
        <taxon>Preaxostyla</taxon>
        <taxon>Paratrimastigidae</taxon>
        <taxon>Paratrimastix</taxon>
    </lineage>
</organism>
<reference evidence="1" key="1">
    <citation type="journal article" date="2022" name="bioRxiv">
        <title>Genomics of Preaxostyla Flagellates Illuminates Evolutionary Transitions and the Path Towards Mitochondrial Loss.</title>
        <authorList>
            <person name="Novak L.V.F."/>
            <person name="Treitli S.C."/>
            <person name="Pyrih J."/>
            <person name="Halakuc P."/>
            <person name="Pipaliya S.V."/>
            <person name="Vacek V."/>
            <person name="Brzon O."/>
            <person name="Soukal P."/>
            <person name="Eme L."/>
            <person name="Dacks J.B."/>
            <person name="Karnkowska A."/>
            <person name="Elias M."/>
            <person name="Hampl V."/>
        </authorList>
    </citation>
    <scope>NUCLEOTIDE SEQUENCE</scope>
    <source>
        <strain evidence="1">RCP-MX</strain>
    </source>
</reference>
<evidence type="ECO:0000313" key="1">
    <source>
        <dbReference type="EMBL" id="KAJ4459542.1"/>
    </source>
</evidence>
<comment type="caution">
    <text evidence="1">The sequence shown here is derived from an EMBL/GenBank/DDBJ whole genome shotgun (WGS) entry which is preliminary data.</text>
</comment>
<dbReference type="Proteomes" id="UP001141327">
    <property type="component" value="Unassembled WGS sequence"/>
</dbReference>
<gene>
    <name evidence="1" type="ORF">PAPYR_4257</name>
</gene>
<accession>A0ABQ8UPA4</accession>
<sequence length="219" mass="24692">MENLSPQNTMASASAAPAPTINLSPRLIADFRKAREFAERTHRGDVEWIQSRTTLVELFDDFFEEYVYVVVASGFRAIHAARLCPQLIACRGNVPKMLKVFGNQKKVEAIGAVWRMRSKWPALRKSFTSVDSLTQLPRIGPIVKFHLARNIGIRSVGKPDLHLVRYASALGYPNCQEMVEALAQHEGLAPGSTDFILWIWLSHNRGKENTCCHDGYKLR</sequence>
<proteinExistence type="predicted"/>
<keyword evidence="2" id="KW-1185">Reference proteome</keyword>
<protein>
    <recommendedName>
        <fullName evidence="3">N-glycosylase/DNA lyase</fullName>
    </recommendedName>
</protein>